<name>A0A078KSR1_9FIRM</name>
<dbReference type="OrthoDB" id="1851908at2"/>
<dbReference type="PATRIC" id="fig|29343.3.peg.1157"/>
<feature type="transmembrane region" description="Helical" evidence="1">
    <location>
        <begin position="146"/>
        <end position="168"/>
    </location>
</feature>
<proteinExistence type="predicted"/>
<feature type="transmembrane region" description="Helical" evidence="1">
    <location>
        <begin position="246"/>
        <end position="265"/>
    </location>
</feature>
<keyword evidence="3" id="KW-1185">Reference proteome</keyword>
<protein>
    <submittedName>
        <fullName evidence="2">Putative membrane protein</fullName>
    </submittedName>
</protein>
<keyword evidence="1" id="KW-0472">Membrane</keyword>
<feature type="transmembrane region" description="Helical" evidence="1">
    <location>
        <begin position="285"/>
        <end position="304"/>
    </location>
</feature>
<dbReference type="AlphaFoldDB" id="A0A078KSR1"/>
<feature type="transmembrane region" description="Helical" evidence="1">
    <location>
        <begin position="310"/>
        <end position="328"/>
    </location>
</feature>
<feature type="transmembrane region" description="Helical" evidence="1">
    <location>
        <begin position="20"/>
        <end position="39"/>
    </location>
</feature>
<evidence type="ECO:0000313" key="3">
    <source>
        <dbReference type="Proteomes" id="UP000032431"/>
    </source>
</evidence>
<feature type="transmembrane region" description="Helical" evidence="1">
    <location>
        <begin position="175"/>
        <end position="196"/>
    </location>
</feature>
<dbReference type="HOGENOM" id="CLU_393172_0_0_9"/>
<feature type="transmembrane region" description="Helical" evidence="1">
    <location>
        <begin position="109"/>
        <end position="134"/>
    </location>
</feature>
<sequence length="680" mass="77235">MKKKLIDKNLVIEGLLQLKIAGIILFIISFLGTLIVPIMRFNDILYYKKNGLPTTNLMMPINISEIAPILITFMYLAPFIFTLVLFSFLNKRNSSDFYHSLSCNRITLFNSFVVSIIIWIVATIIICVAAGSIAYTAIGIYVKFSYIMWLIGTLLAGTLLIMSCTLFAMTITGTLFTNIIVFGIIFFLPRFILLMFSKTLQDCVNIYIMNDANIANYKNNIPIMFIFKFLDNINISSNALFSSPSAIIYTLSLAIIYFLIAGFLFNIRKSEIAGTSAPNRILQHCYRCIVALPFALAVPIFLMANNFESRPIYITIFVLLSLFVYYLYELLTTKSFKNALNATPYLLVVVVLSVIFGVLLNISRNNILSFSPSTSEIKYVTFLPGDSFYHGNDYYTVAASNINYSEDNTKNKISDILKNNIETIKKNKNVFQESSVSVKITLKNGKVAKRRLFMTADEYSSLNESMMMNEKYHHVMNSLPSDNIISRVMSDELDDSRSIWNSYKEEFAALPDSVKQKVIMVGQNSYYDGTNNIGSITVMGSLYMKNYMQNYRITKDTPQTAKLYINTVNANNKSAYKNFIDSYGSNDILNFLYIEMINGSGSSEEKAENPETNHIVLYDKPYSDSTLMEIMDILKKSDESQINPSNTLLRISAFCNEHNFSYFLPISPDDAKELKKYCNK</sequence>
<dbReference type="EMBL" id="LM995447">
    <property type="protein sequence ID" value="CDZ24215.1"/>
    <property type="molecule type" value="Genomic_DNA"/>
</dbReference>
<dbReference type="KEGG" id="ccel:CCDG5_1098"/>
<keyword evidence="1" id="KW-0812">Transmembrane</keyword>
<reference evidence="3" key="1">
    <citation type="submission" date="2014-07" db="EMBL/GenBank/DDBJ databases">
        <authorList>
            <person name="Wibberg D."/>
        </authorList>
    </citation>
    <scope>NUCLEOTIDE SEQUENCE [LARGE SCALE GENOMIC DNA]</scope>
    <source>
        <strain evidence="3">DG5</strain>
    </source>
</reference>
<keyword evidence="1" id="KW-1133">Transmembrane helix</keyword>
<feature type="transmembrane region" description="Helical" evidence="1">
    <location>
        <begin position="66"/>
        <end position="89"/>
    </location>
</feature>
<accession>A0A078KSR1</accession>
<gene>
    <name evidence="2" type="ORF">CCDG5_1098</name>
</gene>
<dbReference type="STRING" id="29343.CCDG5_1098"/>
<feature type="transmembrane region" description="Helical" evidence="1">
    <location>
        <begin position="340"/>
        <end position="362"/>
    </location>
</feature>
<dbReference type="Proteomes" id="UP000032431">
    <property type="component" value="Chromosome I"/>
</dbReference>
<evidence type="ECO:0000256" key="1">
    <source>
        <dbReference type="SAM" id="Phobius"/>
    </source>
</evidence>
<evidence type="ECO:0000313" key="2">
    <source>
        <dbReference type="EMBL" id="CDZ24215.1"/>
    </source>
</evidence>
<organism evidence="2 3">
    <name type="scientific">[Clostridium] cellulosi</name>
    <dbReference type="NCBI Taxonomy" id="29343"/>
    <lineage>
        <taxon>Bacteria</taxon>
        <taxon>Bacillati</taxon>
        <taxon>Bacillota</taxon>
        <taxon>Clostridia</taxon>
        <taxon>Eubacteriales</taxon>
        <taxon>Oscillospiraceae</taxon>
        <taxon>Oscillospiraceae incertae sedis</taxon>
    </lineage>
</organism>